<protein>
    <submittedName>
        <fullName evidence="1">Uncharacterized protein</fullName>
    </submittedName>
</protein>
<dbReference type="Proteomes" id="UP000024635">
    <property type="component" value="Unassembled WGS sequence"/>
</dbReference>
<organism evidence="1 2">
    <name type="scientific">Ancylostoma ceylanicum</name>
    <dbReference type="NCBI Taxonomy" id="53326"/>
    <lineage>
        <taxon>Eukaryota</taxon>
        <taxon>Metazoa</taxon>
        <taxon>Ecdysozoa</taxon>
        <taxon>Nematoda</taxon>
        <taxon>Chromadorea</taxon>
        <taxon>Rhabditida</taxon>
        <taxon>Rhabditina</taxon>
        <taxon>Rhabditomorpha</taxon>
        <taxon>Strongyloidea</taxon>
        <taxon>Ancylostomatidae</taxon>
        <taxon>Ancylostomatinae</taxon>
        <taxon>Ancylostoma</taxon>
    </lineage>
</organism>
<reference evidence="2" key="1">
    <citation type="journal article" date="2015" name="Nat. Genet.">
        <title>The genome and transcriptome of the zoonotic hookworm Ancylostoma ceylanicum identify infection-specific gene families.</title>
        <authorList>
            <person name="Schwarz E.M."/>
            <person name="Hu Y."/>
            <person name="Antoshechkin I."/>
            <person name="Miller M.M."/>
            <person name="Sternberg P.W."/>
            <person name="Aroian R.V."/>
        </authorList>
    </citation>
    <scope>NUCLEOTIDE SEQUENCE</scope>
    <source>
        <strain evidence="2">HY135</strain>
    </source>
</reference>
<keyword evidence="2" id="KW-1185">Reference proteome</keyword>
<gene>
    <name evidence="1" type="primary">Acey_s0202.g1787</name>
    <name evidence="1" type="ORF">Y032_0202g1787</name>
</gene>
<dbReference type="EMBL" id="JARK01001538">
    <property type="protein sequence ID" value="EYB91782.1"/>
    <property type="molecule type" value="Genomic_DNA"/>
</dbReference>
<evidence type="ECO:0000313" key="2">
    <source>
        <dbReference type="Proteomes" id="UP000024635"/>
    </source>
</evidence>
<proteinExistence type="predicted"/>
<sequence>MVFGPLLVSHATINRRFFSPVSGKDCQIWRKETSTCRNARFGAQKSPSYGFVDSSLGGGAGMDCVTILDTVAQSCTLQLTPCSVTQALLGQTTLRQL</sequence>
<name>A0A016SN47_9BILA</name>
<accession>A0A016SN47</accession>
<evidence type="ECO:0000313" key="1">
    <source>
        <dbReference type="EMBL" id="EYB91782.1"/>
    </source>
</evidence>
<comment type="caution">
    <text evidence="1">The sequence shown here is derived from an EMBL/GenBank/DDBJ whole genome shotgun (WGS) entry which is preliminary data.</text>
</comment>
<dbReference type="AlphaFoldDB" id="A0A016SN47"/>